<dbReference type="AlphaFoldDB" id="A0AAV9MTY5"/>
<dbReference type="Proteomes" id="UP001358417">
    <property type="component" value="Unassembled WGS sequence"/>
</dbReference>
<reference evidence="2 3" key="1">
    <citation type="submission" date="2023-08" db="EMBL/GenBank/DDBJ databases">
        <title>Black Yeasts Isolated from many extreme environments.</title>
        <authorList>
            <person name="Coleine C."/>
            <person name="Stajich J.E."/>
            <person name="Selbmann L."/>
        </authorList>
    </citation>
    <scope>NUCLEOTIDE SEQUENCE [LARGE SCALE GENOMIC DNA]</scope>
    <source>
        <strain evidence="2 3">CCFEE 5792</strain>
    </source>
</reference>
<evidence type="ECO:0000313" key="2">
    <source>
        <dbReference type="EMBL" id="KAK5045084.1"/>
    </source>
</evidence>
<sequence>MTLAAATGGNPIVHSGNSVLNSQSRAPDRNLDEYFVPNLEEVAFTFEPSTALGLPNPSDVSTAQSLGKDFQTLPQRAFPGTERQEDIAWLFREANLFDWQPNEHLGRPLEEFVWDTPPV</sequence>
<dbReference type="GeneID" id="89978390"/>
<comment type="caution">
    <text evidence="2">The sequence shown here is derived from an EMBL/GenBank/DDBJ whole genome shotgun (WGS) entry which is preliminary data.</text>
</comment>
<accession>A0AAV9MTY5</accession>
<feature type="region of interest" description="Disordered" evidence="1">
    <location>
        <begin position="1"/>
        <end position="25"/>
    </location>
</feature>
<name>A0AAV9MTY5_9EURO</name>
<dbReference type="EMBL" id="JAVRRD010000040">
    <property type="protein sequence ID" value="KAK5045084.1"/>
    <property type="molecule type" value="Genomic_DNA"/>
</dbReference>
<organism evidence="2 3">
    <name type="scientific">Exophiala bonariae</name>
    <dbReference type="NCBI Taxonomy" id="1690606"/>
    <lineage>
        <taxon>Eukaryota</taxon>
        <taxon>Fungi</taxon>
        <taxon>Dikarya</taxon>
        <taxon>Ascomycota</taxon>
        <taxon>Pezizomycotina</taxon>
        <taxon>Eurotiomycetes</taxon>
        <taxon>Chaetothyriomycetidae</taxon>
        <taxon>Chaetothyriales</taxon>
        <taxon>Herpotrichiellaceae</taxon>
        <taxon>Exophiala</taxon>
    </lineage>
</organism>
<dbReference type="RefSeq" id="XP_064700723.1">
    <property type="nucleotide sequence ID" value="XM_064853769.1"/>
</dbReference>
<protein>
    <recommendedName>
        <fullName evidence="4">AGC-kinase C-terminal domain-containing protein</fullName>
    </recommendedName>
</protein>
<proteinExistence type="predicted"/>
<evidence type="ECO:0000313" key="3">
    <source>
        <dbReference type="Proteomes" id="UP001358417"/>
    </source>
</evidence>
<feature type="compositionally biased region" description="Polar residues" evidence="1">
    <location>
        <begin position="15"/>
        <end position="25"/>
    </location>
</feature>
<keyword evidence="3" id="KW-1185">Reference proteome</keyword>
<gene>
    <name evidence="2" type="ORF">LTR84_010232</name>
</gene>
<evidence type="ECO:0000256" key="1">
    <source>
        <dbReference type="SAM" id="MobiDB-lite"/>
    </source>
</evidence>
<evidence type="ECO:0008006" key="4">
    <source>
        <dbReference type="Google" id="ProtNLM"/>
    </source>
</evidence>